<name>I2H6K9_HENB6</name>
<sequence length="645" mass="73777">MSTAAHLKHIKQHHRNRELLDLVVDLINVNDHNTLAYLARTTGIPPQLRHIVWPILLKYHPMCISPNVIPNTLFWDNNAHCYMPKKSNLTNIQNNTSSSSSVKSNNQNRTANGINDEKSLEDLIMKDLRKYFHIRKIHPKEEPITNTISNDSTKPSQTSSSVYTTVISPVDEKVLNLLLDAILSFLNKWSRICRYECGLSWIAIGLAEWFSLSPILINNSPMILTASKRAHRPSFSSESSSSSSTSNISPSIENQTSQFLTPLYNEYPLPESLKSKLKPILSSNPLFSFNDMFERLVLVIFHCPDLEIAQSGFLSSSSSLSTSGINNYFPIISGGDTSFQQQLFFKVFSSMLPELYQPLSEETSLQHSGSRNWIYWWMKCSGAKVLHKQDRARIWDLLLGWRPYPNMTSINFFLNYNSKKFDQLYNKNPKIEINEDLFSNEYFHNDTFWFPDLNTIPLGSKNFESDYNVFQEIVRRNKCDATNDSLIKKEISDINVDIQVEKPEIPFSLLDPHVQLIFIYVAMFQHFEFKLLEFEDTEITEFLNNVPIITKADNISFKSMTDTESISDQSNVESTSTTTTSPSSPSLSQSPSNGYAATSNNNHMLIELGNDGKSSHSFNDILNMAGDIWRKWMWKELQDTSESQN</sequence>
<dbReference type="Gene3D" id="1.10.472.80">
    <property type="entry name" value="Ypt/Rab-GAP domain of gyp1p, domain 3"/>
    <property type="match status" value="1"/>
</dbReference>
<dbReference type="GO" id="GO:0071543">
    <property type="term" value="P:diphosphoinositol polyphosphate metabolic process"/>
    <property type="evidence" value="ECO:0007669"/>
    <property type="project" value="EnsemblFungi"/>
</dbReference>
<feature type="domain" description="Rab-GAP TBC" evidence="2">
    <location>
        <begin position="40"/>
        <end position="425"/>
    </location>
</feature>
<dbReference type="EMBL" id="HE806322">
    <property type="protein sequence ID" value="CCH62011.1"/>
    <property type="molecule type" value="Genomic_DNA"/>
</dbReference>
<dbReference type="InterPro" id="IPR035969">
    <property type="entry name" value="Rab-GAP_TBC_sf"/>
</dbReference>
<proteinExistence type="predicted"/>
<dbReference type="eggNOG" id="ENOG502QVXN">
    <property type="taxonomic scope" value="Eukaryota"/>
</dbReference>
<dbReference type="KEGG" id="tbl:TBLA_0G00620"/>
<dbReference type="Proteomes" id="UP000002866">
    <property type="component" value="Chromosome 7"/>
</dbReference>
<dbReference type="SUPFAM" id="SSF47923">
    <property type="entry name" value="Ypt/Rab-GAP domain of gyp1p"/>
    <property type="match status" value="1"/>
</dbReference>
<dbReference type="SMART" id="SM00164">
    <property type="entry name" value="TBC"/>
    <property type="match status" value="1"/>
</dbReference>
<reference evidence="3 4" key="1">
    <citation type="journal article" date="2011" name="Proc. Natl. Acad. Sci. U.S.A.">
        <title>Evolutionary erosion of yeast sex chromosomes by mating-type switching accidents.</title>
        <authorList>
            <person name="Gordon J.L."/>
            <person name="Armisen D."/>
            <person name="Proux-Wera E."/>
            <person name="Oheigeartaigh S.S."/>
            <person name="Byrne K.P."/>
            <person name="Wolfe K.H."/>
        </authorList>
    </citation>
    <scope>NUCLEOTIDE SEQUENCE [LARGE SCALE GENOMIC DNA]</scope>
    <source>
        <strain evidence="4">ATCC 34711 / CBS 6284 / DSM 70876 / NBRC 10599 / NRRL Y-10934 / UCD 77-7</strain>
    </source>
</reference>
<protein>
    <recommendedName>
        <fullName evidence="2">Rab-GAP TBC domain-containing protein</fullName>
    </recommendedName>
</protein>
<accession>I2H6K9</accession>
<evidence type="ECO:0000313" key="4">
    <source>
        <dbReference type="Proteomes" id="UP000002866"/>
    </source>
</evidence>
<dbReference type="GO" id="GO:0052845">
    <property type="term" value="F:inositol-5-diphosphate-1,2,3,4,6-pentakisphosphate diphosphatase activity"/>
    <property type="evidence" value="ECO:0007669"/>
    <property type="project" value="EnsemblFungi"/>
</dbReference>
<dbReference type="OMA" id="LRFKVWP"/>
<evidence type="ECO:0000256" key="1">
    <source>
        <dbReference type="SAM" id="MobiDB-lite"/>
    </source>
</evidence>
<feature type="compositionally biased region" description="Low complexity" evidence="1">
    <location>
        <begin position="92"/>
        <end position="108"/>
    </location>
</feature>
<dbReference type="RefSeq" id="XP_004181530.1">
    <property type="nucleotide sequence ID" value="XM_004181482.1"/>
</dbReference>
<keyword evidence="4" id="KW-1185">Reference proteome</keyword>
<dbReference type="OrthoDB" id="27140at2759"/>
<organism evidence="3 4">
    <name type="scientific">Henningerozyma blattae (strain ATCC 34711 / CBS 6284 / DSM 70876 / NBRC 10599 / NRRL Y-10934 / UCD 77-7)</name>
    <name type="common">Yeast</name>
    <name type="synonym">Tetrapisispora blattae</name>
    <dbReference type="NCBI Taxonomy" id="1071380"/>
    <lineage>
        <taxon>Eukaryota</taxon>
        <taxon>Fungi</taxon>
        <taxon>Dikarya</taxon>
        <taxon>Ascomycota</taxon>
        <taxon>Saccharomycotina</taxon>
        <taxon>Saccharomycetes</taxon>
        <taxon>Saccharomycetales</taxon>
        <taxon>Saccharomycetaceae</taxon>
        <taxon>Henningerozyma</taxon>
    </lineage>
</organism>
<evidence type="ECO:0000313" key="3">
    <source>
        <dbReference type="EMBL" id="CCH62011.1"/>
    </source>
</evidence>
<dbReference type="GeneID" id="14497143"/>
<dbReference type="STRING" id="1071380.I2H6K9"/>
<dbReference type="AlphaFoldDB" id="I2H6K9"/>
<gene>
    <name evidence="3" type="primary">TBLA0G00620</name>
    <name evidence="3" type="ORF">TBLA_0G00620</name>
</gene>
<dbReference type="FunCoup" id="I2H6K9">
    <property type="interactions" value="61"/>
</dbReference>
<dbReference type="HOGENOM" id="CLU_028817_0_0_1"/>
<feature type="region of interest" description="Disordered" evidence="1">
    <location>
        <begin position="566"/>
        <end position="595"/>
    </location>
</feature>
<dbReference type="InterPro" id="IPR000195">
    <property type="entry name" value="Rab-GAP-TBC_dom"/>
</dbReference>
<feature type="compositionally biased region" description="Low complexity" evidence="1">
    <location>
        <begin position="574"/>
        <end position="592"/>
    </location>
</feature>
<dbReference type="InParanoid" id="I2H6K9"/>
<evidence type="ECO:0000259" key="2">
    <source>
        <dbReference type="SMART" id="SM00164"/>
    </source>
</evidence>
<feature type="region of interest" description="Disordered" evidence="1">
    <location>
        <begin position="92"/>
        <end position="113"/>
    </location>
</feature>